<evidence type="ECO:0000256" key="3">
    <source>
        <dbReference type="ARBA" id="ARBA00022574"/>
    </source>
</evidence>
<evidence type="ECO:0000256" key="4">
    <source>
        <dbReference type="ARBA" id="ARBA00022694"/>
    </source>
</evidence>
<dbReference type="PROSITE" id="PS50082">
    <property type="entry name" value="WD_REPEATS_2"/>
    <property type="match status" value="1"/>
</dbReference>
<keyword evidence="5" id="KW-0677">Repeat</keyword>
<dbReference type="RefSeq" id="XP_069231142.1">
    <property type="nucleotide sequence ID" value="XM_069372005.1"/>
</dbReference>
<dbReference type="InterPro" id="IPR001680">
    <property type="entry name" value="WD40_rpt"/>
</dbReference>
<evidence type="ECO:0000313" key="9">
    <source>
        <dbReference type="Proteomes" id="UP000803884"/>
    </source>
</evidence>
<dbReference type="Pfam" id="PF00400">
    <property type="entry name" value="WD40"/>
    <property type="match status" value="3"/>
</dbReference>
<gene>
    <name evidence="8" type="ORF">WHR41_03399</name>
</gene>
<evidence type="ECO:0000313" key="8">
    <source>
        <dbReference type="EMBL" id="KAL1588037.1"/>
    </source>
</evidence>
<dbReference type="SMART" id="SM00320">
    <property type="entry name" value="WD40"/>
    <property type="match status" value="6"/>
</dbReference>
<dbReference type="Proteomes" id="UP000803884">
    <property type="component" value="Unassembled WGS sequence"/>
</dbReference>
<protein>
    <submittedName>
        <fullName evidence="8">Uncharacterized protein</fullName>
    </submittedName>
</protein>
<dbReference type="SUPFAM" id="SSF50978">
    <property type="entry name" value="WD40 repeat-like"/>
    <property type="match status" value="3"/>
</dbReference>
<evidence type="ECO:0000256" key="5">
    <source>
        <dbReference type="ARBA" id="ARBA00022737"/>
    </source>
</evidence>
<comment type="similarity">
    <text evidence="6">Belongs to the WD repeat WDR6 family.</text>
</comment>
<comment type="subcellular location">
    <subcellularLocation>
        <location evidence="1">Cytoplasm</location>
    </subcellularLocation>
</comment>
<dbReference type="InterPro" id="IPR015943">
    <property type="entry name" value="WD40/YVTN_repeat-like_dom_sf"/>
</dbReference>
<dbReference type="EMBL" id="JAAQHG020000008">
    <property type="protein sequence ID" value="KAL1588037.1"/>
    <property type="molecule type" value="Genomic_DNA"/>
</dbReference>
<dbReference type="InterPro" id="IPR036322">
    <property type="entry name" value="WD40_repeat_dom_sf"/>
</dbReference>
<organism evidence="8 9">
    <name type="scientific">Cladosporium halotolerans</name>
    <dbReference type="NCBI Taxonomy" id="1052096"/>
    <lineage>
        <taxon>Eukaryota</taxon>
        <taxon>Fungi</taxon>
        <taxon>Dikarya</taxon>
        <taxon>Ascomycota</taxon>
        <taxon>Pezizomycotina</taxon>
        <taxon>Dothideomycetes</taxon>
        <taxon>Dothideomycetidae</taxon>
        <taxon>Cladosporiales</taxon>
        <taxon>Cladosporiaceae</taxon>
        <taxon>Cladosporium</taxon>
    </lineage>
</organism>
<dbReference type="Gene3D" id="2.130.10.10">
    <property type="entry name" value="YVTN repeat-like/Quinoprotein amine dehydrogenase"/>
    <property type="match status" value="4"/>
</dbReference>
<dbReference type="GeneID" id="96004843"/>
<evidence type="ECO:0000256" key="7">
    <source>
        <dbReference type="PROSITE-ProRule" id="PRU00221"/>
    </source>
</evidence>
<keyword evidence="3 7" id="KW-0853">WD repeat</keyword>
<sequence length="1091" mass="117865">MSARQEPHRLHHEHHKVPVTATTFYADDLLLTGEGTHLVAYQLESQSQRGSLEIFPSQAIHNILVQPESNKIVVYGGSLIALVSLVRNGDAASEIILEILGGYNDVGDWIFDAAFSPSPEQEELICVALITAHNALIRCSFKSSGSDPGSDVSISTKTVVAGSNCILYCAHISWLDNSLCLIASGTAFGDIILWSSHFDSNKTALAKTHYIFPAHEGSVFGVQISPLLEEGTLRGPSRVLASCSDDRTVRLWDISDLDCQCPSLTEIQRETGFGSTDENNAYAPPLLARAMGHISRIWTVRFVFEEKIVDDLYPAAKSLSIASFGEDATRITWDITKSTSATGINQYSLHQSRVYPLHSGKNIWSSTVSDKRCATGGADGSIALLPAVDKSPGVSEIKNELLLLASEQAPNAAKEVYKSFAFVSNDTIIATTAQGRIVAVTLNQDGTSTLEPFGGYDSLKSFSMVASASDVAFVAGIGGLVHIWPQWTRRCASVAEVHGKVAGMFLSEPIISNGGVENKIPSVLLTTVGASTAHLTDIRAVLDNSGLESYETAHRNLKLAPGFIVTSFLLVRIDHRDFAILGSRSGSLAAYQMLTNADVPIEPTSIIAHCHGKDAVTALKWRSYPTGVENSICLFSTGRDGTYAVHKVSYQDSLVSFGLVHQIELPFGPNIEGLDFTPDDQLRVWGFKSKNFVVHNATTQQDVATTQCGGVHRNWTYEPSSSGGAFAWNQASTLMWTAQTRLPHRSIHAGGHGREIKAVAVSTGTRQLIATGAEDTDIKIFSHSAQRGLSCLQTLRKHNTGIQHLQWSEDGYYLFSSAGFEEFNVWKITQHVPVVDIGVCESSHPRSGGSDLRIMGFNASQRVVDGPGDAFDVTMAYSDSSIKHWLYSNGTWTLQASGDYLTACLTQVLPLSSQSGISTSKQILTTATDGHVASWRLDGSEKLGWRQRHKIHQNAILDESIHYLSDGSALLVTAGDDNGIGLSRLSADGEIATLLIPRAHAAAVTALAVHKASNDHYCVVSASIDQRVKLWEVRVDVARQGTESIEVYKVQNVFTSVADVSSMAVLQLNDGATGFLVCGVGMDVWRLSTSS</sequence>
<evidence type="ECO:0000256" key="6">
    <source>
        <dbReference type="ARBA" id="ARBA00038255"/>
    </source>
</evidence>
<reference evidence="8 9" key="1">
    <citation type="journal article" date="2020" name="Microbiol. Resour. Announc.">
        <title>Draft Genome Sequence of a Cladosporium Species Isolated from the Mesophotic Ascidian Didemnum maculosum.</title>
        <authorList>
            <person name="Gioti A."/>
            <person name="Siaperas R."/>
            <person name="Nikolaivits E."/>
            <person name="Le Goff G."/>
            <person name="Ouazzani J."/>
            <person name="Kotoulas G."/>
            <person name="Topakas E."/>
        </authorList>
    </citation>
    <scope>NUCLEOTIDE SEQUENCE [LARGE SCALE GENOMIC DNA]</scope>
    <source>
        <strain evidence="8 9">TM138-S3</strain>
    </source>
</reference>
<dbReference type="InterPro" id="IPR051973">
    <property type="entry name" value="tRNA_Anticodon_Mtase-Reg"/>
</dbReference>
<dbReference type="PANTHER" id="PTHR14344:SF3">
    <property type="entry name" value="WD REPEAT-CONTAINING PROTEIN 6"/>
    <property type="match status" value="1"/>
</dbReference>
<dbReference type="InterPro" id="IPR019775">
    <property type="entry name" value="WD40_repeat_CS"/>
</dbReference>
<dbReference type="PROSITE" id="PS00678">
    <property type="entry name" value="WD_REPEATS_1"/>
    <property type="match status" value="2"/>
</dbReference>
<dbReference type="GO" id="GO:0005737">
    <property type="term" value="C:cytoplasm"/>
    <property type="evidence" value="ECO:0007669"/>
    <property type="project" value="UniProtKB-SubCell"/>
</dbReference>
<keyword evidence="2" id="KW-0963">Cytoplasm</keyword>
<evidence type="ECO:0000256" key="1">
    <source>
        <dbReference type="ARBA" id="ARBA00004496"/>
    </source>
</evidence>
<dbReference type="GO" id="GO:0030488">
    <property type="term" value="P:tRNA methylation"/>
    <property type="evidence" value="ECO:0007669"/>
    <property type="project" value="TreeGrafter"/>
</dbReference>
<keyword evidence="9" id="KW-1185">Reference proteome</keyword>
<accession>A0AB34KW71</accession>
<dbReference type="PANTHER" id="PTHR14344">
    <property type="entry name" value="WD REPEAT PROTEIN"/>
    <property type="match status" value="1"/>
</dbReference>
<comment type="caution">
    <text evidence="8">The sequence shown here is derived from an EMBL/GenBank/DDBJ whole genome shotgun (WGS) entry which is preliminary data.</text>
</comment>
<feature type="repeat" description="WD" evidence="7">
    <location>
        <begin position="212"/>
        <end position="255"/>
    </location>
</feature>
<proteinExistence type="inferred from homology"/>
<name>A0AB34KW71_9PEZI</name>
<evidence type="ECO:0000256" key="2">
    <source>
        <dbReference type="ARBA" id="ARBA00022490"/>
    </source>
</evidence>
<keyword evidence="4" id="KW-0819">tRNA processing</keyword>
<dbReference type="AlphaFoldDB" id="A0AB34KW71"/>